<gene>
    <name evidence="2" type="ORF">BSTOLATCC_MIC61253</name>
</gene>
<evidence type="ECO:0000313" key="2">
    <source>
        <dbReference type="EMBL" id="CAG9334643.1"/>
    </source>
</evidence>
<dbReference type="GO" id="GO:0003341">
    <property type="term" value="P:cilium movement"/>
    <property type="evidence" value="ECO:0007669"/>
    <property type="project" value="InterPro"/>
</dbReference>
<protein>
    <submittedName>
        <fullName evidence="2">Uncharacterized protein</fullName>
    </submittedName>
</protein>
<evidence type="ECO:0000313" key="3">
    <source>
        <dbReference type="Proteomes" id="UP001162131"/>
    </source>
</evidence>
<dbReference type="EMBL" id="CAJZBQ010000058">
    <property type="protein sequence ID" value="CAG9334643.1"/>
    <property type="molecule type" value="Genomic_DNA"/>
</dbReference>
<evidence type="ECO:0000256" key="1">
    <source>
        <dbReference type="SAM" id="Coils"/>
    </source>
</evidence>
<accession>A0AAU9K506</accession>
<dbReference type="GO" id="GO:0036064">
    <property type="term" value="C:ciliary basal body"/>
    <property type="evidence" value="ECO:0007669"/>
    <property type="project" value="TreeGrafter"/>
</dbReference>
<dbReference type="GO" id="GO:0097542">
    <property type="term" value="C:ciliary tip"/>
    <property type="evidence" value="ECO:0007669"/>
    <property type="project" value="TreeGrafter"/>
</dbReference>
<reference evidence="2" key="1">
    <citation type="submission" date="2021-09" db="EMBL/GenBank/DDBJ databases">
        <authorList>
            <consortium name="AG Swart"/>
            <person name="Singh M."/>
            <person name="Singh A."/>
            <person name="Seah K."/>
            <person name="Emmerich C."/>
        </authorList>
    </citation>
    <scope>NUCLEOTIDE SEQUENCE</scope>
    <source>
        <strain evidence="2">ATCC30299</strain>
    </source>
</reference>
<feature type="coiled-coil region" evidence="1">
    <location>
        <begin position="67"/>
        <end position="115"/>
    </location>
</feature>
<comment type="caution">
    <text evidence="2">The sequence shown here is derived from an EMBL/GenBank/DDBJ whole genome shotgun (WGS) entry which is preliminary data.</text>
</comment>
<dbReference type="AlphaFoldDB" id="A0AAU9K506"/>
<keyword evidence="1" id="KW-0175">Coiled coil</keyword>
<dbReference type="GO" id="GO:0035253">
    <property type="term" value="C:ciliary rootlet"/>
    <property type="evidence" value="ECO:0007669"/>
    <property type="project" value="TreeGrafter"/>
</dbReference>
<dbReference type="PANTHER" id="PTHR46518">
    <property type="entry name" value="COILED-COIL DOMAIN-CONTAINING PROTEIN 151"/>
    <property type="match status" value="1"/>
</dbReference>
<feature type="coiled-coil region" evidence="1">
    <location>
        <begin position="144"/>
        <end position="224"/>
    </location>
</feature>
<proteinExistence type="predicted"/>
<dbReference type="GO" id="GO:0036158">
    <property type="term" value="P:outer dynein arm assembly"/>
    <property type="evidence" value="ECO:0007669"/>
    <property type="project" value="InterPro"/>
</dbReference>
<dbReference type="PANTHER" id="PTHR46518:SF1">
    <property type="entry name" value="OUTER DYNEIN ARM-DOCKING COMPLEX SUBUNIT 3"/>
    <property type="match status" value="1"/>
</dbReference>
<sequence length="458" mass="53899">MSEGYKSPLNNRRVKAFITQPDQSVHTDTADATAKAAENTEISVQLTMIRKKHDQVKQQNMQKKVYLDKLKKELEQLNLVATATMEDQKAVNLKIEELENDLKLAQVRVDEELQSKRMYEHMLDRMKQEQTNLDLKSYNLQDNLKSARMLLETEKDRARKINEKKVSSRMMVKELRENLEVEKKKKDERIQQLELGIRLKKEAAERQENRIKRQLEIAEIAANEDRHSQEIKIKEQLILHKFWLQYLKWKQENKKQTAIDVEEAFQKIRSATGLTNLNDIVEKFLTREETYNQLLSSVSDAEKTLADLKAKHEIAREELKGLLLIEGEETEKTFNREYQTLEEEIDTEYKELNRVKEQVAKASSVHEQALGWGKKMLQVLGIEESKTNIRDVFDEIKHHVDNMIETVSDRNEEFKQKIKQFENASTSDLIKQLYTPEFITWNGHVKTERKVSEDESDK</sequence>
<feature type="coiled-coil region" evidence="1">
    <location>
        <begin position="291"/>
        <end position="358"/>
    </location>
</feature>
<dbReference type="InterPro" id="IPR033192">
    <property type="entry name" value="ODAD3"/>
</dbReference>
<name>A0AAU9K506_9CILI</name>
<organism evidence="2 3">
    <name type="scientific">Blepharisma stoltei</name>
    <dbReference type="NCBI Taxonomy" id="1481888"/>
    <lineage>
        <taxon>Eukaryota</taxon>
        <taxon>Sar</taxon>
        <taxon>Alveolata</taxon>
        <taxon>Ciliophora</taxon>
        <taxon>Postciliodesmatophora</taxon>
        <taxon>Heterotrichea</taxon>
        <taxon>Heterotrichida</taxon>
        <taxon>Blepharismidae</taxon>
        <taxon>Blepharisma</taxon>
    </lineage>
</organism>
<keyword evidence="3" id="KW-1185">Reference proteome</keyword>
<dbReference type="Proteomes" id="UP001162131">
    <property type="component" value="Unassembled WGS sequence"/>
</dbReference>